<reference evidence="1" key="1">
    <citation type="submission" date="2020-10" db="EMBL/GenBank/DDBJ databases">
        <authorList>
            <person name="Gilroy R."/>
        </authorList>
    </citation>
    <scope>NUCLEOTIDE SEQUENCE</scope>
    <source>
        <strain evidence="1">10532</strain>
    </source>
</reference>
<comment type="caution">
    <text evidence="1">The sequence shown here is derived from an EMBL/GenBank/DDBJ whole genome shotgun (WGS) entry which is preliminary data.</text>
</comment>
<dbReference type="Proteomes" id="UP000823638">
    <property type="component" value="Unassembled WGS sequence"/>
</dbReference>
<reference evidence="1" key="2">
    <citation type="journal article" date="2021" name="PeerJ">
        <title>Extensive microbial diversity within the chicken gut microbiome revealed by metagenomics and culture.</title>
        <authorList>
            <person name="Gilroy R."/>
            <person name="Ravi A."/>
            <person name="Getino M."/>
            <person name="Pursley I."/>
            <person name="Horton D.L."/>
            <person name="Alikhan N.F."/>
            <person name="Baker D."/>
            <person name="Gharbi K."/>
            <person name="Hall N."/>
            <person name="Watson M."/>
            <person name="Adriaenssens E.M."/>
            <person name="Foster-Nyarko E."/>
            <person name="Jarju S."/>
            <person name="Secka A."/>
            <person name="Antonio M."/>
            <person name="Oren A."/>
            <person name="Chaudhuri R.R."/>
            <person name="La Ragione R."/>
            <person name="Hildebrand F."/>
            <person name="Pallen M.J."/>
        </authorList>
    </citation>
    <scope>NUCLEOTIDE SEQUENCE</scope>
    <source>
        <strain evidence="1">10532</strain>
    </source>
</reference>
<evidence type="ECO:0000313" key="1">
    <source>
        <dbReference type="EMBL" id="MBO8458215.1"/>
    </source>
</evidence>
<name>A0A9D9HQP7_9SPIR</name>
<dbReference type="AlphaFoldDB" id="A0A9D9HQP7"/>
<sequence>MVWFIIILSISFSLLLYGLKYAGRNSKKTQRQSIGGGNSEPGYCPLCGVKLMKGEQLKSALFPEVTGSNHRICHIFGCPSCYPRGEFSEERRCPVCKKKVPADGYLIGRMFFREGGAKHVHIVGCTECHKK</sequence>
<protein>
    <submittedName>
        <fullName evidence="1">Uncharacterized protein</fullName>
    </submittedName>
</protein>
<gene>
    <name evidence="1" type="ORF">IAA81_08340</name>
</gene>
<accession>A0A9D9HQP7</accession>
<organism evidence="1 2">
    <name type="scientific">Candidatus Gallitreponema excrementavium</name>
    <dbReference type="NCBI Taxonomy" id="2840840"/>
    <lineage>
        <taxon>Bacteria</taxon>
        <taxon>Pseudomonadati</taxon>
        <taxon>Spirochaetota</taxon>
        <taxon>Spirochaetia</taxon>
        <taxon>Spirochaetales</taxon>
        <taxon>Candidatus Gallitreponema</taxon>
    </lineage>
</organism>
<evidence type="ECO:0000313" key="2">
    <source>
        <dbReference type="Proteomes" id="UP000823638"/>
    </source>
</evidence>
<proteinExistence type="predicted"/>
<dbReference type="EMBL" id="JADIMM010000094">
    <property type="protein sequence ID" value="MBO8458215.1"/>
    <property type="molecule type" value="Genomic_DNA"/>
</dbReference>